<dbReference type="GO" id="GO:0006824">
    <property type="term" value="P:cobalt ion transport"/>
    <property type="evidence" value="ECO:0007669"/>
    <property type="project" value="InterPro"/>
</dbReference>
<dbReference type="GO" id="GO:0016887">
    <property type="term" value="F:ATP hydrolysis activity"/>
    <property type="evidence" value="ECO:0007669"/>
    <property type="project" value="InterPro"/>
</dbReference>
<dbReference type="PANTHER" id="PTHR43553">
    <property type="entry name" value="HEAVY METAL TRANSPORTER"/>
    <property type="match status" value="1"/>
</dbReference>
<evidence type="ECO:0000256" key="4">
    <source>
        <dbReference type="ARBA" id="ARBA00022475"/>
    </source>
</evidence>
<dbReference type="InterPro" id="IPR003593">
    <property type="entry name" value="AAA+_ATPase"/>
</dbReference>
<dbReference type="InterPro" id="IPR005876">
    <property type="entry name" value="Co_trans_ATP-bd"/>
</dbReference>
<dbReference type="Proteomes" id="UP000029859">
    <property type="component" value="Unassembled WGS sequence"/>
</dbReference>
<keyword evidence="8 10" id="KW-0472">Membrane</keyword>
<dbReference type="GO" id="GO:0043190">
    <property type="term" value="C:ATP-binding cassette (ABC) transporter complex"/>
    <property type="evidence" value="ECO:0007669"/>
    <property type="project" value="TreeGrafter"/>
</dbReference>
<comment type="subcellular location">
    <subcellularLocation>
        <location evidence="1 10">Cell membrane</location>
        <topology evidence="1 10">Peripheral membrane protein</topology>
    </subcellularLocation>
</comment>
<evidence type="ECO:0000256" key="3">
    <source>
        <dbReference type="ARBA" id="ARBA00022448"/>
    </source>
</evidence>
<comment type="caution">
    <text evidence="12">The sequence shown here is derived from an EMBL/GenBank/DDBJ whole genome shotgun (WGS) entry which is preliminary data.</text>
</comment>
<proteinExistence type="inferred from homology"/>
<reference evidence="12 13" key="1">
    <citation type="submission" date="2014-09" db="EMBL/GenBank/DDBJ databases">
        <title>Draft genome sequence of an obligately methylotrophic methanogen, Methanococcoides methylutens, isolated from marine sediment.</title>
        <authorList>
            <person name="Guan Y."/>
            <person name="Ngugi D.K."/>
            <person name="Blom J."/>
            <person name="Ali S."/>
            <person name="Ferry J.G."/>
            <person name="Stingl U."/>
        </authorList>
    </citation>
    <scope>NUCLEOTIDE SEQUENCE [LARGE SCALE GENOMIC DNA]</scope>
    <source>
        <strain evidence="12 13">DSM 2657</strain>
    </source>
</reference>
<comment type="function">
    <text evidence="9">Probably part of an ABC transporter complex. Responsible for energy coupling to the transport system.</text>
</comment>
<keyword evidence="4 10" id="KW-1003">Cell membrane</keyword>
<protein>
    <recommendedName>
        <fullName evidence="10">ABC transporter ATP-binding protein</fullName>
    </recommendedName>
</protein>
<evidence type="ECO:0000256" key="2">
    <source>
        <dbReference type="ARBA" id="ARBA00005417"/>
    </source>
</evidence>
<evidence type="ECO:0000313" key="12">
    <source>
        <dbReference type="EMBL" id="KGK98464.1"/>
    </source>
</evidence>
<dbReference type="InterPro" id="IPR027417">
    <property type="entry name" value="P-loop_NTPase"/>
</dbReference>
<dbReference type="EMBL" id="JRHO01000014">
    <property type="protein sequence ID" value="KGK98464.1"/>
    <property type="molecule type" value="Genomic_DNA"/>
</dbReference>
<keyword evidence="3 10" id="KW-0813">Transport</keyword>
<dbReference type="InterPro" id="IPR015856">
    <property type="entry name" value="ABC_transpr_CbiO/EcfA_su"/>
</dbReference>
<keyword evidence="6 10" id="KW-0067">ATP-binding</keyword>
<comment type="similarity">
    <text evidence="2 10">Belongs to the ABC transporter superfamily.</text>
</comment>
<dbReference type="FunFam" id="3.40.50.300:FF:000224">
    <property type="entry name" value="Energy-coupling factor transporter ATP-binding protein EcfA"/>
    <property type="match status" value="1"/>
</dbReference>
<dbReference type="Gene3D" id="3.40.50.300">
    <property type="entry name" value="P-loop containing nucleotide triphosphate hydrolases"/>
    <property type="match status" value="1"/>
</dbReference>
<name>A0A099T0J0_METMT</name>
<keyword evidence="13" id="KW-1185">Reference proteome</keyword>
<dbReference type="InterPro" id="IPR003439">
    <property type="entry name" value="ABC_transporter-like_ATP-bd"/>
</dbReference>
<dbReference type="SMART" id="SM00382">
    <property type="entry name" value="AAA"/>
    <property type="match status" value="1"/>
</dbReference>
<evidence type="ECO:0000256" key="9">
    <source>
        <dbReference type="ARBA" id="ARBA00025157"/>
    </source>
</evidence>
<dbReference type="Pfam" id="PF00005">
    <property type="entry name" value="ABC_tran"/>
    <property type="match status" value="1"/>
</dbReference>
<accession>A0A099T0J0</accession>
<dbReference type="AlphaFoldDB" id="A0A099T0J0"/>
<dbReference type="RefSeq" id="WP_048195969.1">
    <property type="nucleotide sequence ID" value="NZ_CAAGSM010000004.1"/>
</dbReference>
<dbReference type="OrthoDB" id="18209at2157"/>
<dbReference type="PROSITE" id="PS50893">
    <property type="entry name" value="ABC_TRANSPORTER_2"/>
    <property type="match status" value="1"/>
</dbReference>
<keyword evidence="7" id="KW-1278">Translocase</keyword>
<keyword evidence="5 10" id="KW-0547">Nucleotide-binding</keyword>
<evidence type="ECO:0000256" key="7">
    <source>
        <dbReference type="ARBA" id="ARBA00022967"/>
    </source>
</evidence>
<evidence type="ECO:0000256" key="8">
    <source>
        <dbReference type="ARBA" id="ARBA00023136"/>
    </source>
</evidence>
<dbReference type="SUPFAM" id="SSF52540">
    <property type="entry name" value="P-loop containing nucleoside triphosphate hydrolases"/>
    <property type="match status" value="1"/>
</dbReference>
<sequence length="441" mass="49084">MMILETKGLKYSYHDGTQAIKGVDVKIKKGKKIAFVGKNGSGKSTLFMLLNGTLKPKEGAVYFHGKPMEYDAKSLREVRKSVGIVFQNSDDQIFAPTVYQDVGFGPTNLGYSKEEVEEKVNHTLEYIGITEFKDKPPHHLSGGQKKRVAIAGVCSMDPEVMILDEPLANLDPVGADEILDLLNELNHNGTTMIISTHDVELAYSWADYVYFMTEGNIIGEGLPEDVFRDADLLRKSYLRQPRTLEIYSELERRNLAIRNRFPTSVPELVNSFKPPELMWIEVSPDVKEGDIINLGVMHGEYAISSPYEAVNAKVLHIHPEGHAIAEMTRHGIKSGGIVIYNTDIYDEESFRKVVAEEDIDSIGAMGKKSKTLAENKMIDLQITSGVIDKSILMALCGKRSLIMTSGGMVEHAVKRIDEYAENSGIAIQMSLANIERDELDL</sequence>
<dbReference type="InterPro" id="IPR050095">
    <property type="entry name" value="ECF_ABC_transporter_ATP-bd"/>
</dbReference>
<dbReference type="GO" id="GO:0005524">
    <property type="term" value="F:ATP binding"/>
    <property type="evidence" value="ECO:0007669"/>
    <property type="project" value="UniProtKB-UniRule"/>
</dbReference>
<evidence type="ECO:0000256" key="1">
    <source>
        <dbReference type="ARBA" id="ARBA00004202"/>
    </source>
</evidence>
<gene>
    <name evidence="12" type="ORF">LI82_12265</name>
</gene>
<evidence type="ECO:0000256" key="6">
    <source>
        <dbReference type="ARBA" id="ARBA00022840"/>
    </source>
</evidence>
<evidence type="ECO:0000256" key="10">
    <source>
        <dbReference type="RuleBase" id="RU364103"/>
    </source>
</evidence>
<feature type="domain" description="ABC transporter" evidence="11">
    <location>
        <begin position="4"/>
        <end position="239"/>
    </location>
</feature>
<evidence type="ECO:0000256" key="5">
    <source>
        <dbReference type="ARBA" id="ARBA00022741"/>
    </source>
</evidence>
<organism evidence="12 13">
    <name type="scientific">Methanococcoides methylutens</name>
    <dbReference type="NCBI Taxonomy" id="2226"/>
    <lineage>
        <taxon>Archaea</taxon>
        <taxon>Methanobacteriati</taxon>
        <taxon>Methanobacteriota</taxon>
        <taxon>Stenosarchaea group</taxon>
        <taxon>Methanomicrobia</taxon>
        <taxon>Methanosarcinales</taxon>
        <taxon>Methanosarcinaceae</taxon>
        <taxon>Methanococcoides</taxon>
    </lineage>
</organism>
<comment type="function">
    <text evidence="10">Part of an ABC transporter complex. Responsible for energy coupling to the transport system.</text>
</comment>
<dbReference type="CDD" id="cd03225">
    <property type="entry name" value="ABC_cobalt_CbiO_domain1"/>
    <property type="match status" value="1"/>
</dbReference>
<evidence type="ECO:0000259" key="11">
    <source>
        <dbReference type="PROSITE" id="PS50893"/>
    </source>
</evidence>
<dbReference type="GO" id="GO:0042626">
    <property type="term" value="F:ATPase-coupled transmembrane transporter activity"/>
    <property type="evidence" value="ECO:0007669"/>
    <property type="project" value="TreeGrafter"/>
</dbReference>
<evidence type="ECO:0000313" key="13">
    <source>
        <dbReference type="Proteomes" id="UP000029859"/>
    </source>
</evidence>
<dbReference type="PANTHER" id="PTHR43553:SF24">
    <property type="entry name" value="ENERGY-COUPLING FACTOR TRANSPORTER ATP-BINDING PROTEIN ECFA1"/>
    <property type="match status" value="1"/>
</dbReference>
<dbReference type="NCBIfam" id="TIGR01166">
    <property type="entry name" value="cbiO"/>
    <property type="match status" value="1"/>
</dbReference>